<evidence type="ECO:0000313" key="1">
    <source>
        <dbReference type="EMBL" id="GAA1995154.1"/>
    </source>
</evidence>
<dbReference type="EMBL" id="BAAAPC010000008">
    <property type="protein sequence ID" value="GAA1995154.1"/>
    <property type="molecule type" value="Genomic_DNA"/>
</dbReference>
<organism evidence="1 2">
    <name type="scientific">Nocardiopsis rhodophaea</name>
    <dbReference type="NCBI Taxonomy" id="280238"/>
    <lineage>
        <taxon>Bacteria</taxon>
        <taxon>Bacillati</taxon>
        <taxon>Actinomycetota</taxon>
        <taxon>Actinomycetes</taxon>
        <taxon>Streptosporangiales</taxon>
        <taxon>Nocardiopsidaceae</taxon>
        <taxon>Nocardiopsis</taxon>
    </lineage>
</organism>
<sequence>MGDGVLSAAKAGPLGTVASVTADAVRVAVSLRTTLRISSFFSAEVSDQGCVLSGMASQRERFSFHP</sequence>
<gene>
    <name evidence="1" type="ORF">GCM10009799_21750</name>
</gene>
<keyword evidence="2" id="KW-1185">Reference proteome</keyword>
<dbReference type="Proteomes" id="UP001501585">
    <property type="component" value="Unassembled WGS sequence"/>
</dbReference>
<name>A0ABN2SZ28_9ACTN</name>
<comment type="caution">
    <text evidence="1">The sequence shown here is derived from an EMBL/GenBank/DDBJ whole genome shotgun (WGS) entry which is preliminary data.</text>
</comment>
<proteinExistence type="predicted"/>
<reference evidence="1 2" key="1">
    <citation type="journal article" date="2019" name="Int. J. Syst. Evol. Microbiol.">
        <title>The Global Catalogue of Microorganisms (GCM) 10K type strain sequencing project: providing services to taxonomists for standard genome sequencing and annotation.</title>
        <authorList>
            <consortium name="The Broad Institute Genomics Platform"/>
            <consortium name="The Broad Institute Genome Sequencing Center for Infectious Disease"/>
            <person name="Wu L."/>
            <person name="Ma J."/>
        </authorList>
    </citation>
    <scope>NUCLEOTIDE SEQUENCE [LARGE SCALE GENOMIC DNA]</scope>
    <source>
        <strain evidence="1 2">JCM 15313</strain>
    </source>
</reference>
<protein>
    <submittedName>
        <fullName evidence="1">Uncharacterized protein</fullName>
    </submittedName>
</protein>
<accession>A0ABN2SZ28</accession>
<evidence type="ECO:0000313" key="2">
    <source>
        <dbReference type="Proteomes" id="UP001501585"/>
    </source>
</evidence>
<dbReference type="RefSeq" id="WP_344106905.1">
    <property type="nucleotide sequence ID" value="NZ_BAAAPC010000008.1"/>
</dbReference>